<feature type="domain" description="Holliday junction DNA helicase RuvA C-terminal" evidence="8">
    <location>
        <begin position="152"/>
        <end position="194"/>
    </location>
</feature>
<proteinExistence type="inferred from homology"/>
<reference evidence="9" key="2">
    <citation type="journal article" date="2021" name="Microbiome">
        <title>Successional dynamics and alternative stable states in a saline activated sludge microbial community over 9 years.</title>
        <authorList>
            <person name="Wang Y."/>
            <person name="Ye J."/>
            <person name="Ju F."/>
            <person name="Liu L."/>
            <person name="Boyd J.A."/>
            <person name="Deng Y."/>
            <person name="Parks D.H."/>
            <person name="Jiang X."/>
            <person name="Yin X."/>
            <person name="Woodcroft B.J."/>
            <person name="Tyson G.W."/>
            <person name="Hugenholtz P."/>
            <person name="Polz M.F."/>
            <person name="Zhang T."/>
        </authorList>
    </citation>
    <scope>NUCLEOTIDE SEQUENCE</scope>
    <source>
        <strain evidence="9">HKST-UBA11</strain>
    </source>
</reference>
<accession>A0A955RLF0</accession>
<dbReference type="Gene3D" id="1.10.8.10">
    <property type="entry name" value="DNA helicase RuvA subunit, C-terminal domain"/>
    <property type="match status" value="1"/>
</dbReference>
<dbReference type="SUPFAM" id="SSF50249">
    <property type="entry name" value="Nucleic acid-binding proteins"/>
    <property type="match status" value="1"/>
</dbReference>
<gene>
    <name evidence="6 9" type="primary">ruvA</name>
    <name evidence="9" type="ORF">KC717_06410</name>
</gene>
<dbReference type="GO" id="GO:0009379">
    <property type="term" value="C:Holliday junction helicase complex"/>
    <property type="evidence" value="ECO:0007669"/>
    <property type="project" value="InterPro"/>
</dbReference>
<dbReference type="GO" id="GO:0016787">
    <property type="term" value="F:hydrolase activity"/>
    <property type="evidence" value="ECO:0007669"/>
    <property type="project" value="UniProtKB-KW"/>
</dbReference>
<organism evidence="9 10">
    <name type="scientific">Candidatus Dojkabacteria bacterium</name>
    <dbReference type="NCBI Taxonomy" id="2099670"/>
    <lineage>
        <taxon>Bacteria</taxon>
        <taxon>Candidatus Dojkabacteria</taxon>
    </lineage>
</organism>
<keyword evidence="5 6" id="KW-0234">DNA repair</keyword>
<evidence type="ECO:0000313" key="9">
    <source>
        <dbReference type="EMBL" id="MCA9386248.1"/>
    </source>
</evidence>
<dbReference type="InterPro" id="IPR012340">
    <property type="entry name" value="NA-bd_OB-fold"/>
</dbReference>
<dbReference type="Pfam" id="PF01330">
    <property type="entry name" value="RuvA_N"/>
    <property type="match status" value="1"/>
</dbReference>
<dbReference type="GO" id="GO:0005524">
    <property type="term" value="F:ATP binding"/>
    <property type="evidence" value="ECO:0007669"/>
    <property type="project" value="InterPro"/>
</dbReference>
<evidence type="ECO:0000313" key="10">
    <source>
        <dbReference type="Proteomes" id="UP000754563"/>
    </source>
</evidence>
<comment type="subcellular location">
    <subcellularLocation>
        <location evidence="6">Cytoplasm</location>
    </subcellularLocation>
</comment>
<keyword evidence="3 6" id="KW-0238">DNA-binding</keyword>
<dbReference type="GO" id="GO:0048476">
    <property type="term" value="C:Holliday junction resolvase complex"/>
    <property type="evidence" value="ECO:0007669"/>
    <property type="project" value="UniProtKB-UniRule"/>
</dbReference>
<name>A0A955RLF0_9BACT</name>
<dbReference type="GO" id="GO:0000400">
    <property type="term" value="F:four-way junction DNA binding"/>
    <property type="evidence" value="ECO:0007669"/>
    <property type="project" value="UniProtKB-UniRule"/>
</dbReference>
<dbReference type="CDD" id="cd14332">
    <property type="entry name" value="UBA_RuvA_C"/>
    <property type="match status" value="1"/>
</dbReference>
<dbReference type="GO" id="GO:0006310">
    <property type="term" value="P:DNA recombination"/>
    <property type="evidence" value="ECO:0007669"/>
    <property type="project" value="UniProtKB-UniRule"/>
</dbReference>
<sequence length="194" mass="21019">MIGFLKGKILDSSQNEVLLDVNSVGYLVETAGVTILEGIEELSLYIYTHVREQELKLFGFGTKDDLKVFQKLLSVSGVGPKSALNLIDSHGAKAIVHAIVQEDPKGVKATGIGEKTAKKIILELKSKIEDLGIAYEYHDTVPSKPSVGSGVKNEVIEALLSLGYSQGEADRVVDQLDIQKEDEVTDLVKRALAL</sequence>
<keyword evidence="2 6" id="KW-0227">DNA damage</keyword>
<dbReference type="InterPro" id="IPR013849">
    <property type="entry name" value="DNA_helicase_Holl-junc_RuvA_I"/>
</dbReference>
<comment type="function">
    <text evidence="6">The RuvA-RuvB-RuvC complex processes Holliday junction (HJ) DNA during genetic recombination and DNA repair, while the RuvA-RuvB complex plays an important role in the rescue of blocked DNA replication forks via replication fork reversal (RFR). RuvA specifically binds to HJ cruciform DNA, conferring on it an open structure. The RuvB hexamer acts as an ATP-dependent pump, pulling dsDNA into and through the RuvAB complex. HJ branch migration allows RuvC to scan DNA until it finds its consensus sequence, where it cleaves and resolves the cruciform DNA.</text>
</comment>
<keyword evidence="4 6" id="KW-0233">DNA recombination</keyword>
<dbReference type="InterPro" id="IPR010994">
    <property type="entry name" value="RuvA_2-like"/>
</dbReference>
<dbReference type="GO" id="GO:0005737">
    <property type="term" value="C:cytoplasm"/>
    <property type="evidence" value="ECO:0007669"/>
    <property type="project" value="UniProtKB-SubCell"/>
</dbReference>
<evidence type="ECO:0000256" key="3">
    <source>
        <dbReference type="ARBA" id="ARBA00023125"/>
    </source>
</evidence>
<dbReference type="SUPFAM" id="SSF46929">
    <property type="entry name" value="DNA helicase RuvA subunit, C-terminal domain"/>
    <property type="match status" value="1"/>
</dbReference>
<dbReference type="InterPro" id="IPR011114">
    <property type="entry name" value="RuvA_C"/>
</dbReference>
<dbReference type="HAMAP" id="MF_00031">
    <property type="entry name" value="DNA_HJ_migration_RuvA"/>
    <property type="match status" value="1"/>
</dbReference>
<dbReference type="GO" id="GO:0009378">
    <property type="term" value="F:four-way junction helicase activity"/>
    <property type="evidence" value="ECO:0007669"/>
    <property type="project" value="InterPro"/>
</dbReference>
<evidence type="ECO:0000256" key="5">
    <source>
        <dbReference type="ARBA" id="ARBA00023204"/>
    </source>
</evidence>
<comment type="caution">
    <text evidence="9">The sequence shown here is derived from an EMBL/GenBank/DDBJ whole genome shotgun (WGS) entry which is preliminary data.</text>
</comment>
<evidence type="ECO:0000256" key="6">
    <source>
        <dbReference type="HAMAP-Rule" id="MF_00031"/>
    </source>
</evidence>
<feature type="domain" description="DNA helicase Holliday junction RuvA type" evidence="7">
    <location>
        <begin position="1"/>
        <end position="59"/>
    </location>
</feature>
<dbReference type="Pfam" id="PF14520">
    <property type="entry name" value="HHH_5"/>
    <property type="match status" value="1"/>
</dbReference>
<dbReference type="SUPFAM" id="SSF47781">
    <property type="entry name" value="RuvA domain 2-like"/>
    <property type="match status" value="1"/>
</dbReference>
<dbReference type="AlphaFoldDB" id="A0A955RLF0"/>
<evidence type="ECO:0000256" key="1">
    <source>
        <dbReference type="ARBA" id="ARBA00022490"/>
    </source>
</evidence>
<comment type="similarity">
    <text evidence="6">Belongs to the RuvA family.</text>
</comment>
<dbReference type="Gene3D" id="1.10.150.20">
    <property type="entry name" value="5' to 3' exonuclease, C-terminal subdomain"/>
    <property type="match status" value="1"/>
</dbReference>
<evidence type="ECO:0000259" key="7">
    <source>
        <dbReference type="Pfam" id="PF01330"/>
    </source>
</evidence>
<dbReference type="InterPro" id="IPR000085">
    <property type="entry name" value="RuvA"/>
</dbReference>
<evidence type="ECO:0000259" key="8">
    <source>
        <dbReference type="Pfam" id="PF07499"/>
    </source>
</evidence>
<comment type="subunit">
    <text evidence="6">Homotetramer. Forms an RuvA(8)-RuvB(12)-Holliday junction (HJ) complex. HJ DNA is sandwiched between 2 RuvA tetramers; dsDNA enters through RuvA and exits via RuvB. An RuvB hexamer assembles on each DNA strand where it exits the tetramer. Each RuvB hexamer is contacted by two RuvA subunits (via domain III) on 2 adjacent RuvB subunits; this complex drives branch migration. In the full resolvosome a probable DNA-RuvA(4)-RuvB(12)-RuvC(2) complex forms which resolves the HJ.</text>
</comment>
<feature type="region of interest" description="Domain III" evidence="6">
    <location>
        <begin position="147"/>
        <end position="194"/>
    </location>
</feature>
<dbReference type="EMBL" id="JAGQLH010000107">
    <property type="protein sequence ID" value="MCA9386248.1"/>
    <property type="molecule type" value="Genomic_DNA"/>
</dbReference>
<keyword evidence="1 6" id="KW-0963">Cytoplasm</keyword>
<dbReference type="Gene3D" id="2.40.50.140">
    <property type="entry name" value="Nucleic acid-binding proteins"/>
    <property type="match status" value="1"/>
</dbReference>
<protein>
    <recommendedName>
        <fullName evidence="6">Holliday junction branch migration complex subunit RuvA</fullName>
    </recommendedName>
</protein>
<feature type="region of interest" description="Flexible linker" evidence="6">
    <location>
        <begin position="134"/>
        <end position="146"/>
    </location>
</feature>
<evidence type="ECO:0000256" key="4">
    <source>
        <dbReference type="ARBA" id="ARBA00023172"/>
    </source>
</evidence>
<dbReference type="NCBIfam" id="TIGR00084">
    <property type="entry name" value="ruvA"/>
    <property type="match status" value="1"/>
</dbReference>
<dbReference type="Proteomes" id="UP000754563">
    <property type="component" value="Unassembled WGS sequence"/>
</dbReference>
<comment type="domain">
    <text evidence="6">Has three domains with a flexible linker between the domains II and III and assumes an 'L' shape. Domain III is highly mobile and contacts RuvB.</text>
</comment>
<keyword evidence="9" id="KW-0378">Hydrolase</keyword>
<dbReference type="InterPro" id="IPR036267">
    <property type="entry name" value="RuvA_C_sf"/>
</dbReference>
<evidence type="ECO:0000256" key="2">
    <source>
        <dbReference type="ARBA" id="ARBA00022763"/>
    </source>
</evidence>
<reference evidence="9" key="1">
    <citation type="submission" date="2020-04" db="EMBL/GenBank/DDBJ databases">
        <authorList>
            <person name="Zhang T."/>
        </authorList>
    </citation>
    <scope>NUCLEOTIDE SEQUENCE</scope>
    <source>
        <strain evidence="9">HKST-UBA11</strain>
    </source>
</reference>
<dbReference type="Pfam" id="PF07499">
    <property type="entry name" value="RuvA_C"/>
    <property type="match status" value="1"/>
</dbReference>
<comment type="caution">
    <text evidence="6">Lacks conserved residue(s) required for the propagation of feature annotation.</text>
</comment>
<dbReference type="GO" id="GO:0006281">
    <property type="term" value="P:DNA repair"/>
    <property type="evidence" value="ECO:0007669"/>
    <property type="project" value="UniProtKB-UniRule"/>
</dbReference>